<dbReference type="CDD" id="cd00829">
    <property type="entry name" value="SCP-x_thiolase"/>
    <property type="match status" value="1"/>
</dbReference>
<dbReference type="InterPro" id="IPR016039">
    <property type="entry name" value="Thiolase-like"/>
</dbReference>
<dbReference type="PANTHER" id="PTHR42870:SF6">
    <property type="entry name" value="ACETYL-COA C-ACYLTRANSFERASE"/>
    <property type="match status" value="1"/>
</dbReference>
<organism evidence="3">
    <name type="scientific">marine sediment metagenome</name>
    <dbReference type="NCBI Taxonomy" id="412755"/>
    <lineage>
        <taxon>unclassified sequences</taxon>
        <taxon>metagenomes</taxon>
        <taxon>ecological metagenomes</taxon>
    </lineage>
</organism>
<feature type="domain" description="Thiolase C-terminal" evidence="2">
    <location>
        <begin position="103"/>
        <end position="246"/>
    </location>
</feature>
<dbReference type="Pfam" id="PF22691">
    <property type="entry name" value="Thiolase_C_1"/>
    <property type="match status" value="1"/>
</dbReference>
<accession>X0SZW4</accession>
<reference evidence="3" key="1">
    <citation type="journal article" date="2014" name="Front. Microbiol.">
        <title>High frequency of phylogenetically diverse reductive dehalogenase-homologous genes in deep subseafloor sedimentary metagenomes.</title>
        <authorList>
            <person name="Kawai M."/>
            <person name="Futagami T."/>
            <person name="Toyoda A."/>
            <person name="Takaki Y."/>
            <person name="Nishi S."/>
            <person name="Hori S."/>
            <person name="Arai W."/>
            <person name="Tsubouchi T."/>
            <person name="Morono Y."/>
            <person name="Uchiyama I."/>
            <person name="Ito T."/>
            <person name="Fujiyama A."/>
            <person name="Inagaki F."/>
            <person name="Takami H."/>
        </authorList>
    </citation>
    <scope>NUCLEOTIDE SEQUENCE</scope>
    <source>
        <strain evidence="3">Expedition CK06-06</strain>
    </source>
</reference>
<evidence type="ECO:0000256" key="1">
    <source>
        <dbReference type="SAM" id="MobiDB-lite"/>
    </source>
</evidence>
<feature type="non-terminal residue" evidence="3">
    <location>
        <position position="1"/>
    </location>
</feature>
<dbReference type="SUPFAM" id="SSF53901">
    <property type="entry name" value="Thiolase-like"/>
    <property type="match status" value="2"/>
</dbReference>
<sequence>VAIKNHSNGALNPKAHFPMTIKDVMNMRIAKAKEKGSPVPSWANELEFLNDPRYNPIIAWPNTLFDCCPITDGAACILLVAEEIAKNFTDTPIYIIGTGQASGHNLHDRDTLTSIPAAQLAAQQAYEMADVGPQDIKIAEVHDCFTIAEVMAIADLGFFKEGKEAATAAGEGKTARDGRRPINVSGGLKCKGHPVGATGAAQVVEIFQQMRGEAGQRQVTSMDVNLALNHNIGAHGTTAVVQIFERR</sequence>
<feature type="region of interest" description="Disordered" evidence="1">
    <location>
        <begin position="167"/>
        <end position="187"/>
    </location>
</feature>
<protein>
    <recommendedName>
        <fullName evidence="2">Thiolase C-terminal domain-containing protein</fullName>
    </recommendedName>
</protein>
<comment type="caution">
    <text evidence="3">The sequence shown here is derived from an EMBL/GenBank/DDBJ whole genome shotgun (WGS) entry which is preliminary data.</text>
</comment>
<proteinExistence type="predicted"/>
<dbReference type="EMBL" id="BARS01015045">
    <property type="protein sequence ID" value="GAF86758.1"/>
    <property type="molecule type" value="Genomic_DNA"/>
</dbReference>
<evidence type="ECO:0000259" key="2">
    <source>
        <dbReference type="Pfam" id="PF22691"/>
    </source>
</evidence>
<dbReference type="AlphaFoldDB" id="X0SZW4"/>
<evidence type="ECO:0000313" key="3">
    <source>
        <dbReference type="EMBL" id="GAF86758.1"/>
    </source>
</evidence>
<name>X0SZW4_9ZZZZ</name>
<dbReference type="InterPro" id="IPR055140">
    <property type="entry name" value="Thiolase_C_2"/>
</dbReference>
<dbReference type="Gene3D" id="3.40.47.10">
    <property type="match status" value="1"/>
</dbReference>
<dbReference type="GO" id="GO:0016746">
    <property type="term" value="F:acyltransferase activity"/>
    <property type="evidence" value="ECO:0007669"/>
    <property type="project" value="InterPro"/>
</dbReference>
<dbReference type="PANTHER" id="PTHR42870">
    <property type="entry name" value="ACETYL-COA C-ACETYLTRANSFERASE"/>
    <property type="match status" value="1"/>
</dbReference>
<gene>
    <name evidence="3" type="ORF">S01H1_24974</name>
</gene>